<accession>A0ABV3L8K6</accession>
<feature type="domain" description="Peptidase M16 C-terminal" evidence="11">
    <location>
        <begin position="193"/>
        <end position="375"/>
    </location>
</feature>
<keyword evidence="9" id="KW-0732">Signal</keyword>
<evidence type="ECO:0000256" key="2">
    <source>
        <dbReference type="ARBA" id="ARBA00007261"/>
    </source>
</evidence>
<dbReference type="Pfam" id="PF05193">
    <property type="entry name" value="Peptidase_M16_C"/>
    <property type="match status" value="1"/>
</dbReference>
<feature type="chain" id="PRO_5045926695" evidence="9">
    <location>
        <begin position="23"/>
        <end position="453"/>
    </location>
</feature>
<reference evidence="12 13" key="1">
    <citation type="submission" date="2024-07" db="EMBL/GenBank/DDBJ databases">
        <authorList>
            <person name="Kang M."/>
        </authorList>
    </citation>
    <scope>NUCLEOTIDE SEQUENCE [LARGE SCALE GENOMIC DNA]</scope>
    <source>
        <strain evidence="12 13">DFM31</strain>
    </source>
</reference>
<dbReference type="PANTHER" id="PTHR43690:SF17">
    <property type="entry name" value="PROTEIN YHJJ"/>
    <property type="match status" value="1"/>
</dbReference>
<dbReference type="Proteomes" id="UP001553161">
    <property type="component" value="Unassembled WGS sequence"/>
</dbReference>
<gene>
    <name evidence="12" type="ORF">AB0T83_14060</name>
</gene>
<feature type="signal peptide" evidence="9">
    <location>
        <begin position="1"/>
        <end position="22"/>
    </location>
</feature>
<evidence type="ECO:0000259" key="11">
    <source>
        <dbReference type="Pfam" id="PF05193"/>
    </source>
</evidence>
<name>A0ABV3L8K6_9RHOB</name>
<comment type="cofactor">
    <cofactor evidence="1">
        <name>Zn(2+)</name>
        <dbReference type="ChEBI" id="CHEBI:29105"/>
    </cofactor>
</comment>
<keyword evidence="6" id="KW-0862">Zinc</keyword>
<dbReference type="Gene3D" id="3.30.830.10">
    <property type="entry name" value="Metalloenzyme, LuxS/M16 peptidase-like"/>
    <property type="match status" value="2"/>
</dbReference>
<evidence type="ECO:0000259" key="10">
    <source>
        <dbReference type="Pfam" id="PF00675"/>
    </source>
</evidence>
<evidence type="ECO:0000256" key="6">
    <source>
        <dbReference type="ARBA" id="ARBA00022833"/>
    </source>
</evidence>
<dbReference type="InterPro" id="IPR011765">
    <property type="entry name" value="Pept_M16_N"/>
</dbReference>
<evidence type="ECO:0000256" key="9">
    <source>
        <dbReference type="SAM" id="SignalP"/>
    </source>
</evidence>
<dbReference type="PROSITE" id="PS00143">
    <property type="entry name" value="INSULINASE"/>
    <property type="match status" value="1"/>
</dbReference>
<proteinExistence type="inferred from homology"/>
<sequence length="453" mass="48885">MISTLRNMSIALACAVALPVAAAEDVTSFTLDNGMEVVVVEDHRSPAVVHMIWYKVGAADETPGTSGVAHLLEHLMFKGTETREPGEFSGIVQANGGSENAFTSWDYTAYFQRVAADLLPQMMEMEADRMSNLRLTEEQTAPEVSVVLEERNQRIDSNPAALYREQARAALYLNHPYGRPIIGWRHEVAALGAEAALEFYGEHYVPNNAVLVVAGDVTPERVRDLAEAYYGPIPPNPELAPRERVTEPPHLAARRMVFEDPRIAQPYLTRTYLAPERDSGDQDTAAALLLLADLLGGTPATSHLGQALQFGSQQAVYTAAYYQPTSLDASSFSITLVPADGVTLEDAEAALDEEIAAFLDGGVDAEQLARLKRQYAADAIYAKDNVKGRAQQIGAALTSGLTLADVEAWPEVIQSVTAEDILAAGRAVLVPEGSVTGWLRAPADPADLVEVSQ</sequence>
<dbReference type="InterPro" id="IPR001431">
    <property type="entry name" value="Pept_M16_Zn_BS"/>
</dbReference>
<evidence type="ECO:0000256" key="3">
    <source>
        <dbReference type="ARBA" id="ARBA00022670"/>
    </source>
</evidence>
<comment type="caution">
    <text evidence="12">The sequence shown here is derived from an EMBL/GenBank/DDBJ whole genome shotgun (WGS) entry which is preliminary data.</text>
</comment>
<keyword evidence="13" id="KW-1185">Reference proteome</keyword>
<protein>
    <submittedName>
        <fullName evidence="12">Pitrilysin family protein</fullName>
    </submittedName>
</protein>
<evidence type="ECO:0000256" key="1">
    <source>
        <dbReference type="ARBA" id="ARBA00001947"/>
    </source>
</evidence>
<dbReference type="Pfam" id="PF00675">
    <property type="entry name" value="Peptidase_M16"/>
    <property type="match status" value="1"/>
</dbReference>
<dbReference type="EMBL" id="JBFBVU010000019">
    <property type="protein sequence ID" value="MEV8467899.1"/>
    <property type="molecule type" value="Genomic_DNA"/>
</dbReference>
<evidence type="ECO:0000256" key="8">
    <source>
        <dbReference type="RuleBase" id="RU004447"/>
    </source>
</evidence>
<keyword evidence="3" id="KW-0645">Protease</keyword>
<organism evidence="12 13">
    <name type="scientific">Meridianimarinicoccus marinus</name>
    <dbReference type="NCBI Taxonomy" id="3231483"/>
    <lineage>
        <taxon>Bacteria</taxon>
        <taxon>Pseudomonadati</taxon>
        <taxon>Pseudomonadota</taxon>
        <taxon>Alphaproteobacteria</taxon>
        <taxon>Rhodobacterales</taxon>
        <taxon>Paracoccaceae</taxon>
        <taxon>Meridianimarinicoccus</taxon>
    </lineage>
</organism>
<evidence type="ECO:0000256" key="7">
    <source>
        <dbReference type="ARBA" id="ARBA00023049"/>
    </source>
</evidence>
<evidence type="ECO:0000313" key="12">
    <source>
        <dbReference type="EMBL" id="MEV8467899.1"/>
    </source>
</evidence>
<keyword evidence="7" id="KW-0482">Metalloprotease</keyword>
<dbReference type="PANTHER" id="PTHR43690">
    <property type="entry name" value="NARDILYSIN"/>
    <property type="match status" value="1"/>
</dbReference>
<comment type="similarity">
    <text evidence="2 8">Belongs to the peptidase M16 family.</text>
</comment>
<dbReference type="InterPro" id="IPR050626">
    <property type="entry name" value="Peptidase_M16"/>
</dbReference>
<keyword evidence="5" id="KW-0378">Hydrolase</keyword>
<evidence type="ECO:0000256" key="5">
    <source>
        <dbReference type="ARBA" id="ARBA00022801"/>
    </source>
</evidence>
<dbReference type="RefSeq" id="WP_366193812.1">
    <property type="nucleotide sequence ID" value="NZ_JBFBVU010000019.1"/>
</dbReference>
<dbReference type="InterPro" id="IPR011249">
    <property type="entry name" value="Metalloenz_LuxS/M16"/>
</dbReference>
<dbReference type="InterPro" id="IPR007863">
    <property type="entry name" value="Peptidase_M16_C"/>
</dbReference>
<evidence type="ECO:0000313" key="13">
    <source>
        <dbReference type="Proteomes" id="UP001553161"/>
    </source>
</evidence>
<evidence type="ECO:0000256" key="4">
    <source>
        <dbReference type="ARBA" id="ARBA00022723"/>
    </source>
</evidence>
<feature type="domain" description="Peptidase M16 N-terminal" evidence="10">
    <location>
        <begin position="37"/>
        <end position="182"/>
    </location>
</feature>
<dbReference type="SUPFAM" id="SSF63411">
    <property type="entry name" value="LuxS/MPP-like metallohydrolase"/>
    <property type="match status" value="2"/>
</dbReference>
<keyword evidence="4" id="KW-0479">Metal-binding</keyword>